<dbReference type="InterPro" id="IPR030972">
    <property type="entry name" value="UrcA_uranyl"/>
</dbReference>
<evidence type="ECO:0000256" key="1">
    <source>
        <dbReference type="SAM" id="SignalP"/>
    </source>
</evidence>
<evidence type="ECO:0000313" key="2">
    <source>
        <dbReference type="EMBL" id="ATY32676.1"/>
    </source>
</evidence>
<sequence length="142" mass="15833">MRKPFSLVALAALVLPVTAQARDYERYSIRVDASAFDLSTPAGMDELARRIGRAVNRICGSDRACRDEAWASTEDQVASAIDRDWWMRRMAEERIAQVEACRWQDCDAPRLTYQPLPEPGAPAGGVTVVIVHNAAPPPVYRY</sequence>
<evidence type="ECO:0008006" key="4">
    <source>
        <dbReference type="Google" id="ProtNLM"/>
    </source>
</evidence>
<dbReference type="EMBL" id="CP024923">
    <property type="protein sequence ID" value="ATY32676.1"/>
    <property type="molecule type" value="Genomic_DNA"/>
</dbReference>
<dbReference type="KEGG" id="sphc:CVN68_12405"/>
<dbReference type="OrthoDB" id="7568666at2"/>
<name>A0A2K8MJD0_9SPHN</name>
<protein>
    <recommendedName>
        <fullName evidence="4">UrcA family protein</fullName>
    </recommendedName>
</protein>
<dbReference type="Proteomes" id="UP000229081">
    <property type="component" value="Chromosome"/>
</dbReference>
<feature type="signal peptide" evidence="1">
    <location>
        <begin position="1"/>
        <end position="21"/>
    </location>
</feature>
<dbReference type="RefSeq" id="WP_100282483.1">
    <property type="nucleotide sequence ID" value="NZ_CP024923.1"/>
</dbReference>
<keyword evidence="1" id="KW-0732">Signal</keyword>
<accession>A0A2K8MJD0</accession>
<keyword evidence="3" id="KW-1185">Reference proteome</keyword>
<gene>
    <name evidence="2" type="ORF">CVN68_12405</name>
</gene>
<dbReference type="NCBIfam" id="TIGR04433">
    <property type="entry name" value="UrcA_uranyl"/>
    <property type="match status" value="1"/>
</dbReference>
<evidence type="ECO:0000313" key="3">
    <source>
        <dbReference type="Proteomes" id="UP000229081"/>
    </source>
</evidence>
<dbReference type="AlphaFoldDB" id="A0A2K8MJD0"/>
<organism evidence="2 3">
    <name type="scientific">Sphingomonas psychrotolerans</name>
    <dbReference type="NCBI Taxonomy" id="1327635"/>
    <lineage>
        <taxon>Bacteria</taxon>
        <taxon>Pseudomonadati</taxon>
        <taxon>Pseudomonadota</taxon>
        <taxon>Alphaproteobacteria</taxon>
        <taxon>Sphingomonadales</taxon>
        <taxon>Sphingomonadaceae</taxon>
        <taxon>Sphingomonas</taxon>
    </lineage>
</organism>
<proteinExistence type="predicted"/>
<feature type="chain" id="PRO_5014668664" description="UrcA family protein" evidence="1">
    <location>
        <begin position="22"/>
        <end position="142"/>
    </location>
</feature>
<reference evidence="2 3" key="1">
    <citation type="submission" date="2017-11" db="EMBL/GenBank/DDBJ databases">
        <title>Complete genome sequence of Sphingomonas sp. Strain Cra20, a psychrotolerant potential plant growth promoting rhizobacteria.</title>
        <authorList>
            <person name="Luo Y."/>
        </authorList>
    </citation>
    <scope>NUCLEOTIDE SEQUENCE [LARGE SCALE GENOMIC DNA]</scope>
    <source>
        <strain evidence="2 3">Cra20</strain>
    </source>
</reference>